<dbReference type="PANTHER" id="PTHR32089:SF112">
    <property type="entry name" value="LYSOZYME-LIKE PROTEIN-RELATED"/>
    <property type="match status" value="1"/>
</dbReference>
<feature type="domain" description="HAMP" evidence="10">
    <location>
        <begin position="278"/>
        <end position="329"/>
    </location>
</feature>
<dbReference type="SUPFAM" id="SSF58104">
    <property type="entry name" value="Methyl-accepting chemotaxis protein (MCP) signaling domain"/>
    <property type="match status" value="1"/>
</dbReference>
<dbReference type="PROSITE" id="PS50111">
    <property type="entry name" value="CHEMOTAXIS_TRANSDUC_2"/>
    <property type="match status" value="1"/>
</dbReference>
<dbReference type="SMART" id="SM00283">
    <property type="entry name" value="MA"/>
    <property type="match status" value="1"/>
</dbReference>
<keyword evidence="8" id="KW-1133">Transmembrane helix</keyword>
<evidence type="ECO:0000256" key="5">
    <source>
        <dbReference type="ARBA" id="ARBA00029447"/>
    </source>
</evidence>
<evidence type="ECO:0000256" key="3">
    <source>
        <dbReference type="ARBA" id="ARBA00023136"/>
    </source>
</evidence>
<name>A0ABW4JP61_9BACL</name>
<evidence type="ECO:0000313" key="11">
    <source>
        <dbReference type="EMBL" id="MFD1676928.1"/>
    </source>
</evidence>
<dbReference type="PRINTS" id="PR00260">
    <property type="entry name" value="CHEMTRNSDUCR"/>
</dbReference>
<evidence type="ECO:0000259" key="10">
    <source>
        <dbReference type="PROSITE" id="PS50885"/>
    </source>
</evidence>
<gene>
    <name evidence="11" type="ORF">ACFSB2_19830</name>
</gene>
<evidence type="ECO:0000256" key="7">
    <source>
        <dbReference type="SAM" id="MobiDB-lite"/>
    </source>
</evidence>
<evidence type="ECO:0000256" key="4">
    <source>
        <dbReference type="ARBA" id="ARBA00023224"/>
    </source>
</evidence>
<dbReference type="Proteomes" id="UP001597079">
    <property type="component" value="Unassembled WGS sequence"/>
</dbReference>
<keyword evidence="8" id="KW-0812">Transmembrane</keyword>
<protein>
    <submittedName>
        <fullName evidence="11">Methyl-accepting chemotaxis protein</fullName>
    </submittedName>
</protein>
<evidence type="ECO:0000256" key="2">
    <source>
        <dbReference type="ARBA" id="ARBA00022475"/>
    </source>
</evidence>
<feature type="compositionally biased region" description="Acidic residues" evidence="7">
    <location>
        <begin position="23"/>
        <end position="34"/>
    </location>
</feature>
<accession>A0ABW4JP61</accession>
<keyword evidence="4 6" id="KW-0807">Transducer</keyword>
<evidence type="ECO:0000256" key="6">
    <source>
        <dbReference type="PROSITE-ProRule" id="PRU00284"/>
    </source>
</evidence>
<dbReference type="InterPro" id="IPR004089">
    <property type="entry name" value="MCPsignal_dom"/>
</dbReference>
<keyword evidence="3 8" id="KW-0472">Membrane</keyword>
<comment type="similarity">
    <text evidence="5">Belongs to the methyl-accepting chemotaxis (MCP) protein family.</text>
</comment>
<comment type="subcellular location">
    <subcellularLocation>
        <location evidence="1">Cell membrane</location>
    </subcellularLocation>
</comment>
<feature type="transmembrane region" description="Helical" evidence="8">
    <location>
        <begin position="251"/>
        <end position="272"/>
    </location>
</feature>
<organism evidence="11 12">
    <name type="scientific">Alicyclobacillus fodiniaquatilis</name>
    <dbReference type="NCBI Taxonomy" id="1661150"/>
    <lineage>
        <taxon>Bacteria</taxon>
        <taxon>Bacillati</taxon>
        <taxon>Bacillota</taxon>
        <taxon>Bacilli</taxon>
        <taxon>Bacillales</taxon>
        <taxon>Alicyclobacillaceae</taxon>
        <taxon>Alicyclobacillus</taxon>
    </lineage>
</organism>
<dbReference type="CDD" id="cd06225">
    <property type="entry name" value="HAMP"/>
    <property type="match status" value="1"/>
</dbReference>
<feature type="region of interest" description="Disordered" evidence="7">
    <location>
        <begin position="1"/>
        <end position="37"/>
    </location>
</feature>
<dbReference type="InterPro" id="IPR003660">
    <property type="entry name" value="HAMP_dom"/>
</dbReference>
<dbReference type="InterPro" id="IPR004090">
    <property type="entry name" value="Chemotax_Me-accpt_rcpt"/>
</dbReference>
<proteinExistence type="inferred from homology"/>
<feature type="transmembrane region" description="Helical" evidence="8">
    <location>
        <begin position="79"/>
        <end position="99"/>
    </location>
</feature>
<sequence length="634" mass="67678">MNKSPNQDEQNQDEHEDYTLIAESEDEKEQEGETFTDASSEVAAAVAADGAVFPEISTAKPKGRKRTYLSIRFKVGGSFAVLLAMTIVIGLVGVIRLFALQSQVDTLARTNLEIVEQSNSLEEDLLTMESSMRGYLITGNTALLSDNYDSVKSVYPKEFSSLQKLLQGNKDDLSTLSAIKQSFNQYVQYSDQMIQLRKSGQQKIAIQDESQQAGDAASQGADSGLQLIVQEYQTEAAQNASKLRTTVNDTIIVMAILTAISILIGIIFGLPATMSTPRNINRVTRILREIASAGGDLTKRIEGVKSRDEVQRLADATNELLASIATLVGGIGHHSDTLAASAEQLTASSDETARAVNDIAATAGEFAQVSEQAVGALEELNEALVAIGSHSDETAAKADEVSTAITNVSTSTDRGQALVEQAEASMESMQTMTTRANTSVQDLNAASAQIAQILGTIRNIAEETNLLALNASIEAARAGDAGRGFAVVAQEVRHLAEQSREATKRINDIIGRNLELMSQVSAAMEQGVAAVNNGREAFSRTKDAFVDIHSAVERVVPSTTDIVERTRTQASLLQGGRAGVQKLNTLMAQVAAGSQNNAASTEETLATVEEIAASSHELARIAQALQDQVGRFQV</sequence>
<comment type="caution">
    <text evidence="11">The sequence shown here is derived from an EMBL/GenBank/DDBJ whole genome shotgun (WGS) entry which is preliminary data.</text>
</comment>
<dbReference type="Pfam" id="PF05227">
    <property type="entry name" value="CHASE3"/>
    <property type="match status" value="1"/>
</dbReference>
<dbReference type="PROSITE" id="PS50885">
    <property type="entry name" value="HAMP"/>
    <property type="match status" value="1"/>
</dbReference>
<keyword evidence="12" id="KW-1185">Reference proteome</keyword>
<dbReference type="Gene3D" id="1.10.287.950">
    <property type="entry name" value="Methyl-accepting chemotaxis protein"/>
    <property type="match status" value="1"/>
</dbReference>
<dbReference type="PANTHER" id="PTHR32089">
    <property type="entry name" value="METHYL-ACCEPTING CHEMOTAXIS PROTEIN MCPB"/>
    <property type="match status" value="1"/>
</dbReference>
<feature type="domain" description="Methyl-accepting transducer" evidence="9">
    <location>
        <begin position="348"/>
        <end position="612"/>
    </location>
</feature>
<evidence type="ECO:0000256" key="8">
    <source>
        <dbReference type="SAM" id="Phobius"/>
    </source>
</evidence>
<dbReference type="Pfam" id="PF00015">
    <property type="entry name" value="MCPsignal"/>
    <property type="match status" value="1"/>
</dbReference>
<reference evidence="12" key="1">
    <citation type="journal article" date="2019" name="Int. J. Syst. Evol. Microbiol.">
        <title>The Global Catalogue of Microorganisms (GCM) 10K type strain sequencing project: providing services to taxonomists for standard genome sequencing and annotation.</title>
        <authorList>
            <consortium name="The Broad Institute Genomics Platform"/>
            <consortium name="The Broad Institute Genome Sequencing Center for Infectious Disease"/>
            <person name="Wu L."/>
            <person name="Ma J."/>
        </authorList>
    </citation>
    <scope>NUCLEOTIDE SEQUENCE [LARGE SCALE GENOMIC DNA]</scope>
    <source>
        <strain evidence="12">CGMCC 1.12286</strain>
    </source>
</reference>
<dbReference type="RefSeq" id="WP_377944841.1">
    <property type="nucleotide sequence ID" value="NZ_JBHUCX010000083.1"/>
</dbReference>
<dbReference type="InterPro" id="IPR007891">
    <property type="entry name" value="CHASE3"/>
</dbReference>
<evidence type="ECO:0000256" key="1">
    <source>
        <dbReference type="ARBA" id="ARBA00004236"/>
    </source>
</evidence>
<keyword evidence="2" id="KW-1003">Cell membrane</keyword>
<evidence type="ECO:0000259" key="9">
    <source>
        <dbReference type="PROSITE" id="PS50111"/>
    </source>
</evidence>
<evidence type="ECO:0000313" key="12">
    <source>
        <dbReference type="Proteomes" id="UP001597079"/>
    </source>
</evidence>
<dbReference type="EMBL" id="JBHUCX010000083">
    <property type="protein sequence ID" value="MFD1676928.1"/>
    <property type="molecule type" value="Genomic_DNA"/>
</dbReference>
<dbReference type="Gene3D" id="6.10.340.10">
    <property type="match status" value="1"/>
</dbReference>